<dbReference type="AlphaFoldDB" id="A0A1J1HFP5"/>
<evidence type="ECO:0000256" key="1">
    <source>
        <dbReference type="SAM" id="SignalP"/>
    </source>
</evidence>
<gene>
    <name evidence="2" type="ORF">CLUMA_CG000293</name>
</gene>
<sequence>MTKDLILIFSLLLLSTACSSPDSRKCLNPDKHQELPLQRVEISSYFFMPACVFHLFHAMNVANGKTELGIRSDNQVHKNQ</sequence>
<organism evidence="2 3">
    <name type="scientific">Clunio marinus</name>
    <dbReference type="NCBI Taxonomy" id="568069"/>
    <lineage>
        <taxon>Eukaryota</taxon>
        <taxon>Metazoa</taxon>
        <taxon>Ecdysozoa</taxon>
        <taxon>Arthropoda</taxon>
        <taxon>Hexapoda</taxon>
        <taxon>Insecta</taxon>
        <taxon>Pterygota</taxon>
        <taxon>Neoptera</taxon>
        <taxon>Endopterygota</taxon>
        <taxon>Diptera</taxon>
        <taxon>Nematocera</taxon>
        <taxon>Chironomoidea</taxon>
        <taxon>Chironomidae</taxon>
        <taxon>Clunio</taxon>
    </lineage>
</organism>
<dbReference type="EMBL" id="CVRI01000001">
    <property type="protein sequence ID" value="CRK86378.1"/>
    <property type="molecule type" value="Genomic_DNA"/>
</dbReference>
<evidence type="ECO:0000313" key="3">
    <source>
        <dbReference type="Proteomes" id="UP000183832"/>
    </source>
</evidence>
<feature type="signal peptide" evidence="1">
    <location>
        <begin position="1"/>
        <end position="19"/>
    </location>
</feature>
<proteinExistence type="predicted"/>
<dbReference type="Proteomes" id="UP000183832">
    <property type="component" value="Unassembled WGS sequence"/>
</dbReference>
<dbReference type="PROSITE" id="PS51257">
    <property type="entry name" value="PROKAR_LIPOPROTEIN"/>
    <property type="match status" value="1"/>
</dbReference>
<protein>
    <submittedName>
        <fullName evidence="2">CLUMA_CG000293, isoform A</fullName>
    </submittedName>
</protein>
<name>A0A1J1HFP5_9DIPT</name>
<evidence type="ECO:0000313" key="2">
    <source>
        <dbReference type="EMBL" id="CRK86378.1"/>
    </source>
</evidence>
<accession>A0A1J1HFP5</accession>
<reference evidence="2 3" key="1">
    <citation type="submission" date="2015-04" db="EMBL/GenBank/DDBJ databases">
        <authorList>
            <person name="Syromyatnikov M.Y."/>
            <person name="Popov V.N."/>
        </authorList>
    </citation>
    <scope>NUCLEOTIDE SEQUENCE [LARGE SCALE GENOMIC DNA]</scope>
</reference>
<keyword evidence="1" id="KW-0732">Signal</keyword>
<keyword evidence="3" id="KW-1185">Reference proteome</keyword>
<feature type="chain" id="PRO_5012723843" evidence="1">
    <location>
        <begin position="20"/>
        <end position="80"/>
    </location>
</feature>